<proteinExistence type="predicted"/>
<accession>A0A0F9M6A1</accession>
<organism evidence="1">
    <name type="scientific">marine sediment metagenome</name>
    <dbReference type="NCBI Taxonomy" id="412755"/>
    <lineage>
        <taxon>unclassified sequences</taxon>
        <taxon>metagenomes</taxon>
        <taxon>ecological metagenomes</taxon>
    </lineage>
</organism>
<dbReference type="AlphaFoldDB" id="A0A0F9M6A1"/>
<feature type="non-terminal residue" evidence="1">
    <location>
        <position position="1"/>
    </location>
</feature>
<reference evidence="1" key="1">
    <citation type="journal article" date="2015" name="Nature">
        <title>Complex archaea that bridge the gap between prokaryotes and eukaryotes.</title>
        <authorList>
            <person name="Spang A."/>
            <person name="Saw J.H."/>
            <person name="Jorgensen S.L."/>
            <person name="Zaremba-Niedzwiedzka K."/>
            <person name="Martijn J."/>
            <person name="Lind A.E."/>
            <person name="van Eijk R."/>
            <person name="Schleper C."/>
            <person name="Guy L."/>
            <person name="Ettema T.J."/>
        </authorList>
    </citation>
    <scope>NUCLEOTIDE SEQUENCE</scope>
</reference>
<name>A0A0F9M6A1_9ZZZZ</name>
<comment type="caution">
    <text evidence="1">The sequence shown here is derived from an EMBL/GenBank/DDBJ whole genome shotgun (WGS) entry which is preliminary data.</text>
</comment>
<sequence>RMVVTTRGAVLITASPSAFAVNPADIPADVFAAATRDVFIIAPGQSVYVFSVIPAGFNGISAAISDMLE</sequence>
<evidence type="ECO:0000313" key="1">
    <source>
        <dbReference type="EMBL" id="KKN02925.1"/>
    </source>
</evidence>
<protein>
    <submittedName>
        <fullName evidence="1">Uncharacterized protein</fullName>
    </submittedName>
</protein>
<gene>
    <name evidence="1" type="ORF">LCGC14_1112730</name>
</gene>
<dbReference type="EMBL" id="LAZR01005091">
    <property type="protein sequence ID" value="KKN02925.1"/>
    <property type="molecule type" value="Genomic_DNA"/>
</dbReference>